<keyword evidence="3" id="KW-1185">Reference proteome</keyword>
<dbReference type="Proteomes" id="UP001154061">
    <property type="component" value="Unassembled WGS sequence"/>
</dbReference>
<evidence type="ECO:0000313" key="3">
    <source>
        <dbReference type="Proteomes" id="UP001154061"/>
    </source>
</evidence>
<dbReference type="EMBL" id="JAMQOT010000002">
    <property type="protein sequence ID" value="MDF9745289.1"/>
    <property type="molecule type" value="Genomic_DNA"/>
</dbReference>
<name>A0A9Q4Q036_9EURY</name>
<dbReference type="PROSITE" id="PS51257">
    <property type="entry name" value="PROKAR_LIPOPROTEIN"/>
    <property type="match status" value="1"/>
</dbReference>
<protein>
    <submittedName>
        <fullName evidence="2">DUF4097 family beta strand repeat-containing protein</fullName>
    </submittedName>
</protein>
<dbReference type="AlphaFoldDB" id="A0A9Q4Q036"/>
<feature type="domain" description="DUF4097" evidence="1">
    <location>
        <begin position="135"/>
        <end position="270"/>
    </location>
</feature>
<comment type="caution">
    <text evidence="2">The sequence shown here is derived from an EMBL/GenBank/DDBJ whole genome shotgun (WGS) entry which is preliminary data.</text>
</comment>
<sequence length="277" mass="27963">MRSSISRRRALAGSGVCLLGSLAGCLATGRGESETVTETYDADDVDAVSLTTEHGSVAVAGTGSDAIEVHGHKAAPTEESLESMTMATSRDDGRLAVDARRGEEPPFLFGPDPKLDFEATVPDGTRVARAATVNGDIDARDVTGELDAETTNGNIDVRGVDGGLVAENTNGSVRVADVGGAVRAETTDGGIDVTLAGAGEGDLIAESTNGDVTVLAPPSLDATVSVSTANGAISVEGFDGAPAPGDGSLEMTLGQGTRSIRVETTNGGVTFRNEDEA</sequence>
<accession>A0A9Q4Q036</accession>
<dbReference type="RefSeq" id="WP_277520767.1">
    <property type="nucleotide sequence ID" value="NZ_JAMQOT010000002.1"/>
</dbReference>
<evidence type="ECO:0000313" key="2">
    <source>
        <dbReference type="EMBL" id="MDF9745289.1"/>
    </source>
</evidence>
<dbReference type="InterPro" id="IPR025164">
    <property type="entry name" value="Toastrack_DUF4097"/>
</dbReference>
<reference evidence="2" key="1">
    <citation type="submission" date="2022-06" db="EMBL/GenBank/DDBJ databases">
        <title>Natrinema sp. a new haloarchaeum isolate from saline soil.</title>
        <authorList>
            <person name="Strakova D."/>
            <person name="Galisteo C."/>
            <person name="Sanchez-Porro C."/>
            <person name="Ventosa A."/>
        </authorList>
    </citation>
    <scope>NUCLEOTIDE SEQUENCE</scope>
    <source>
        <strain evidence="2">S1CR25-10</strain>
    </source>
</reference>
<gene>
    <name evidence="2" type="ORF">NDI89_06790</name>
</gene>
<organism evidence="2 3">
    <name type="scientific">Natrinema salsiterrestre</name>
    <dbReference type="NCBI Taxonomy" id="2950540"/>
    <lineage>
        <taxon>Archaea</taxon>
        <taxon>Methanobacteriati</taxon>
        <taxon>Methanobacteriota</taxon>
        <taxon>Stenosarchaea group</taxon>
        <taxon>Halobacteria</taxon>
        <taxon>Halobacteriales</taxon>
        <taxon>Natrialbaceae</taxon>
        <taxon>Natrinema</taxon>
    </lineage>
</organism>
<proteinExistence type="predicted"/>
<evidence type="ECO:0000259" key="1">
    <source>
        <dbReference type="Pfam" id="PF13349"/>
    </source>
</evidence>
<dbReference type="Pfam" id="PF13349">
    <property type="entry name" value="DUF4097"/>
    <property type="match status" value="1"/>
</dbReference>